<keyword evidence="4" id="KW-0238">DNA-binding</keyword>
<keyword evidence="3" id="KW-0805">Transcription regulation</keyword>
<feature type="region of interest" description="Disordered" evidence="7">
    <location>
        <begin position="117"/>
        <end position="163"/>
    </location>
</feature>
<dbReference type="Pfam" id="PF00172">
    <property type="entry name" value="Zn_clus"/>
    <property type="match status" value="1"/>
</dbReference>
<proteinExistence type="predicted"/>
<evidence type="ECO:0000256" key="3">
    <source>
        <dbReference type="ARBA" id="ARBA00023015"/>
    </source>
</evidence>
<evidence type="ECO:0000256" key="5">
    <source>
        <dbReference type="ARBA" id="ARBA00023163"/>
    </source>
</evidence>
<keyword evidence="2" id="KW-0862">Zinc</keyword>
<dbReference type="SMART" id="SM00066">
    <property type="entry name" value="GAL4"/>
    <property type="match status" value="1"/>
</dbReference>
<evidence type="ECO:0000256" key="2">
    <source>
        <dbReference type="ARBA" id="ARBA00022833"/>
    </source>
</evidence>
<dbReference type="GeneID" id="37219285"/>
<dbReference type="Proteomes" id="UP000249402">
    <property type="component" value="Unassembled WGS sequence"/>
</dbReference>
<dbReference type="InterPro" id="IPR001138">
    <property type="entry name" value="Zn2Cys6_DnaBD"/>
</dbReference>
<keyword evidence="10" id="KW-1185">Reference proteome</keyword>
<dbReference type="EMBL" id="KZ824473">
    <property type="protein sequence ID" value="RAK96590.1"/>
    <property type="molecule type" value="Genomic_DNA"/>
</dbReference>
<evidence type="ECO:0000256" key="7">
    <source>
        <dbReference type="SAM" id="MobiDB-lite"/>
    </source>
</evidence>
<organism evidence="9 10">
    <name type="scientific">Aspergillus ibericus CBS 121593</name>
    <dbReference type="NCBI Taxonomy" id="1448316"/>
    <lineage>
        <taxon>Eukaryota</taxon>
        <taxon>Fungi</taxon>
        <taxon>Dikarya</taxon>
        <taxon>Ascomycota</taxon>
        <taxon>Pezizomycotina</taxon>
        <taxon>Eurotiomycetes</taxon>
        <taxon>Eurotiomycetidae</taxon>
        <taxon>Eurotiales</taxon>
        <taxon>Aspergillaceae</taxon>
        <taxon>Aspergillus</taxon>
        <taxon>Aspergillus subgen. Circumdati</taxon>
    </lineage>
</organism>
<dbReference type="PANTHER" id="PTHR31069">
    <property type="entry name" value="OLEATE-ACTIVATED TRANSCRIPTION FACTOR 1-RELATED"/>
    <property type="match status" value="1"/>
</dbReference>
<dbReference type="PANTHER" id="PTHR31069:SF31">
    <property type="entry name" value="MONODICTYPHENONE CLUSTER TRANSCRIPTION FACTOR-RELATED"/>
    <property type="match status" value="1"/>
</dbReference>
<sequence>MVHSSFETIFILTTYLIHIPHHQIMNMIMNMTPHSSSTSPPTMPLMNNTPSTTPPTPSRPSYIALPRTRETCDACAKAKIRCSKQRPSCERCVARGLLCRYGLLRPRGRPRGRLVGVEVEGSGGESSPGSPGEGCLGVSGVDGVGDIPAPAPASQPETAEGETVQNWQTLNQNLDQFFDVAPPPSGVTQQPEYEIVAIPSSTSPSLSSGVSPASGAIIHDQSCMSMLLSILQSLHPPSETCLHRQSTVLPRTVDSIVPLNQNAMNTITLVLGCPCALSSSFGLVIAQVLLQILDGYRGVLDDPDPTVGMGRMQGTEGDEIDRRRRVVQVVNELDQVRALIEVFARGYCREGAVGGGNQQVCLILEGELRRRLGGVMTAAVLRVAG</sequence>
<evidence type="ECO:0000256" key="4">
    <source>
        <dbReference type="ARBA" id="ARBA00023125"/>
    </source>
</evidence>
<evidence type="ECO:0000256" key="6">
    <source>
        <dbReference type="ARBA" id="ARBA00023242"/>
    </source>
</evidence>
<dbReference type="PROSITE" id="PS50048">
    <property type="entry name" value="ZN2_CY6_FUNGAL_2"/>
    <property type="match status" value="1"/>
</dbReference>
<dbReference type="GO" id="GO:0009893">
    <property type="term" value="P:positive regulation of metabolic process"/>
    <property type="evidence" value="ECO:0007669"/>
    <property type="project" value="UniProtKB-ARBA"/>
</dbReference>
<dbReference type="PROSITE" id="PS00463">
    <property type="entry name" value="ZN2_CY6_FUNGAL_1"/>
    <property type="match status" value="1"/>
</dbReference>
<evidence type="ECO:0000313" key="10">
    <source>
        <dbReference type="Proteomes" id="UP000249402"/>
    </source>
</evidence>
<dbReference type="PRINTS" id="PR00755">
    <property type="entry name" value="AFLATOXINBRP"/>
</dbReference>
<reference evidence="9 10" key="1">
    <citation type="submission" date="2018-02" db="EMBL/GenBank/DDBJ databases">
        <title>The genomes of Aspergillus section Nigri reveals drivers in fungal speciation.</title>
        <authorList>
            <consortium name="DOE Joint Genome Institute"/>
            <person name="Vesth T.C."/>
            <person name="Nybo J."/>
            <person name="Theobald S."/>
            <person name="Brandl J."/>
            <person name="Frisvad J.C."/>
            <person name="Nielsen K.F."/>
            <person name="Lyhne E.K."/>
            <person name="Kogle M.E."/>
            <person name="Kuo A."/>
            <person name="Riley R."/>
            <person name="Clum A."/>
            <person name="Nolan M."/>
            <person name="Lipzen A."/>
            <person name="Salamov A."/>
            <person name="Henrissat B."/>
            <person name="Wiebenga A."/>
            <person name="De vries R.P."/>
            <person name="Grigoriev I.V."/>
            <person name="Mortensen U.H."/>
            <person name="Andersen M.R."/>
            <person name="Baker S.E."/>
        </authorList>
    </citation>
    <scope>NUCLEOTIDE SEQUENCE [LARGE SCALE GENOMIC DNA]</scope>
    <source>
        <strain evidence="9 10">CBS 121593</strain>
    </source>
</reference>
<dbReference type="AlphaFoldDB" id="A0A395GM47"/>
<feature type="compositionally biased region" description="Low complexity" evidence="7">
    <location>
        <begin position="33"/>
        <end position="51"/>
    </location>
</feature>
<dbReference type="OrthoDB" id="2740448at2759"/>
<dbReference type="SUPFAM" id="SSF57701">
    <property type="entry name" value="Zn2/Cys6 DNA-binding domain"/>
    <property type="match status" value="1"/>
</dbReference>
<dbReference type="Gene3D" id="4.10.240.10">
    <property type="entry name" value="Zn(2)-C6 fungal-type DNA-binding domain"/>
    <property type="match status" value="1"/>
</dbReference>
<evidence type="ECO:0000256" key="1">
    <source>
        <dbReference type="ARBA" id="ARBA00022723"/>
    </source>
</evidence>
<dbReference type="GO" id="GO:0008270">
    <property type="term" value="F:zinc ion binding"/>
    <property type="evidence" value="ECO:0007669"/>
    <property type="project" value="InterPro"/>
</dbReference>
<dbReference type="GO" id="GO:0003677">
    <property type="term" value="F:DNA binding"/>
    <property type="evidence" value="ECO:0007669"/>
    <property type="project" value="UniProtKB-KW"/>
</dbReference>
<dbReference type="CDD" id="cd00067">
    <property type="entry name" value="GAL4"/>
    <property type="match status" value="1"/>
</dbReference>
<dbReference type="GO" id="GO:0000981">
    <property type="term" value="F:DNA-binding transcription factor activity, RNA polymerase II-specific"/>
    <property type="evidence" value="ECO:0007669"/>
    <property type="project" value="InterPro"/>
</dbReference>
<name>A0A395GM47_9EURO</name>
<evidence type="ECO:0000313" key="9">
    <source>
        <dbReference type="EMBL" id="RAK96590.1"/>
    </source>
</evidence>
<dbReference type="GO" id="GO:0005634">
    <property type="term" value="C:nucleus"/>
    <property type="evidence" value="ECO:0007669"/>
    <property type="project" value="InterPro"/>
</dbReference>
<keyword evidence="1" id="KW-0479">Metal-binding</keyword>
<dbReference type="InterPro" id="IPR036864">
    <property type="entry name" value="Zn2-C6_fun-type_DNA-bd_sf"/>
</dbReference>
<dbReference type="RefSeq" id="XP_025570918.1">
    <property type="nucleotide sequence ID" value="XM_025714420.1"/>
</dbReference>
<gene>
    <name evidence="9" type="ORF">BO80DRAFT_224269</name>
</gene>
<dbReference type="Pfam" id="PF08493">
    <property type="entry name" value="AflR"/>
    <property type="match status" value="1"/>
</dbReference>
<accession>A0A395GM47</accession>
<dbReference type="VEuPathDB" id="FungiDB:BO80DRAFT_224269"/>
<protein>
    <recommendedName>
        <fullName evidence="8">Zn(2)-C6 fungal-type domain-containing protein</fullName>
    </recommendedName>
</protein>
<feature type="compositionally biased region" description="Gly residues" evidence="7">
    <location>
        <begin position="121"/>
        <end position="143"/>
    </location>
</feature>
<dbReference type="STRING" id="1448316.A0A395GM47"/>
<feature type="domain" description="Zn(2)-C6 fungal-type" evidence="8">
    <location>
        <begin position="71"/>
        <end position="101"/>
    </location>
</feature>
<feature type="region of interest" description="Disordered" evidence="7">
    <location>
        <begin position="33"/>
        <end position="63"/>
    </location>
</feature>
<dbReference type="InterPro" id="IPR050675">
    <property type="entry name" value="OAF3"/>
</dbReference>
<keyword evidence="6" id="KW-0539">Nucleus</keyword>
<keyword evidence="5" id="KW-0804">Transcription</keyword>
<dbReference type="GO" id="GO:0045122">
    <property type="term" value="P:aflatoxin biosynthetic process"/>
    <property type="evidence" value="ECO:0007669"/>
    <property type="project" value="InterPro"/>
</dbReference>
<evidence type="ECO:0000259" key="8">
    <source>
        <dbReference type="PROSITE" id="PS50048"/>
    </source>
</evidence>
<dbReference type="InterPro" id="IPR013700">
    <property type="entry name" value="AflR"/>
</dbReference>